<organism evidence="2 3">
    <name type="scientific">Spiroplasma helicoides</name>
    <dbReference type="NCBI Taxonomy" id="216938"/>
    <lineage>
        <taxon>Bacteria</taxon>
        <taxon>Bacillati</taxon>
        <taxon>Mycoplasmatota</taxon>
        <taxon>Mollicutes</taxon>
        <taxon>Entomoplasmatales</taxon>
        <taxon>Spiroplasmataceae</taxon>
        <taxon>Spiroplasma</taxon>
    </lineage>
</organism>
<sequence>MKKLLSLLAATGLVATSGSVAVACNKKTDEATGKDLSTLGADDLKLQVSDAKKETAVAAVVVQIKAKLKVDAVLDTDFTVGDADFTAPKSDAVGKIKVTAKSGSKLLNEGKSAEFSLTLKAAESTAKDLATITGDKLNVVSDDATQEKAESVVLAQIKTQLGVEVAKTTDVTFSGFKAPSESKTGTIIATAVSTSNLVKGSATFTLTLKFDEASTPQDLSTITGDDLKLDPEGDTKEYAIKQAVLLIQNKLKVTAVLDKDFTVADSDFTAATKDTVGSIKLSSKEGSTKLVAGKSVTFSLVYRNNVDLKLVQDFINGEGDYATFNPALYTGGVTVSPTIITDKDAVHNQVKAFTGKLLVMAAFIGIDFTLDQLLETVDVTYYDDAAGTVEHTSNKIQSLKIVVKDNNERHLQGFYLHGEIKTKIFEQINITTIVKEDSPITLECKKSGELDALQAYLKNKYSSFLTEHKATANIFGSDSLNDSLKYKDGGSATAGGSAEVTLPNPNGDYNLNNLFYKSVTLKLTITIKSASE</sequence>
<reference evidence="2 3" key="1">
    <citation type="submission" date="2016-08" db="EMBL/GenBank/DDBJ databases">
        <title>Complete genome sequence of Spiroplasma helicoides TABS-2 (DSM 22551).</title>
        <authorList>
            <person name="Shen W.-Y."/>
            <person name="Lo W.-S."/>
            <person name="Lai Y.-C."/>
            <person name="Kuo C.-H."/>
        </authorList>
    </citation>
    <scope>NUCLEOTIDE SEQUENCE [LARGE SCALE GENOMIC DNA]</scope>
    <source>
        <strain evidence="2 3">TABS-2</strain>
    </source>
</reference>
<proteinExistence type="predicted"/>
<dbReference type="Proteomes" id="UP000094378">
    <property type="component" value="Chromosome"/>
</dbReference>
<dbReference type="InterPro" id="IPR054816">
    <property type="entry name" value="Lipoprotein_mollicutes-type_CS"/>
</dbReference>
<feature type="signal peptide" evidence="1">
    <location>
        <begin position="1"/>
        <end position="23"/>
    </location>
</feature>
<dbReference type="PROSITE" id="PS51257">
    <property type="entry name" value="PROKAR_LIPOPROTEIN"/>
    <property type="match status" value="1"/>
</dbReference>
<dbReference type="AlphaFoldDB" id="A0A1B3SLZ4"/>
<feature type="chain" id="PRO_5008554055" evidence="1">
    <location>
        <begin position="24"/>
        <end position="532"/>
    </location>
</feature>
<dbReference type="NCBIfam" id="NF045726">
    <property type="entry name" value="XXplasma_LP"/>
    <property type="match status" value="1"/>
</dbReference>
<dbReference type="KEGG" id="shj:SHELI_v1c09960"/>
<accession>A0A1B3SLZ4</accession>
<dbReference type="STRING" id="216938.SHELI_v1c09960"/>
<dbReference type="EMBL" id="CP017015">
    <property type="protein sequence ID" value="AOG60943.1"/>
    <property type="molecule type" value="Genomic_DNA"/>
</dbReference>
<dbReference type="NCBIfam" id="NF038029">
    <property type="entry name" value="LP_plasma"/>
    <property type="match status" value="1"/>
</dbReference>
<gene>
    <name evidence="2" type="ORF">SHELI_v1c09960</name>
</gene>
<dbReference type="InterPro" id="IPR007880">
    <property type="entry name" value="Spiralin"/>
</dbReference>
<dbReference type="Pfam" id="PF05215">
    <property type="entry name" value="Spiralin"/>
    <property type="match status" value="3"/>
</dbReference>
<name>A0A1B3SLZ4_9MOLU</name>
<evidence type="ECO:0000313" key="2">
    <source>
        <dbReference type="EMBL" id="AOG60943.1"/>
    </source>
</evidence>
<protein>
    <submittedName>
        <fullName evidence="2">Uncharacterized protein</fullName>
    </submittedName>
</protein>
<evidence type="ECO:0000313" key="3">
    <source>
        <dbReference type="Proteomes" id="UP000094378"/>
    </source>
</evidence>
<dbReference type="OrthoDB" id="388967at2"/>
<evidence type="ECO:0000256" key="1">
    <source>
        <dbReference type="SAM" id="SignalP"/>
    </source>
</evidence>
<dbReference type="RefSeq" id="WP_069117272.1">
    <property type="nucleotide sequence ID" value="NZ_CP017015.1"/>
</dbReference>
<keyword evidence="3" id="KW-1185">Reference proteome</keyword>
<keyword evidence="1" id="KW-0732">Signal</keyword>
<dbReference type="GO" id="GO:0016020">
    <property type="term" value="C:membrane"/>
    <property type="evidence" value="ECO:0007669"/>
    <property type="project" value="InterPro"/>
</dbReference>